<dbReference type="GO" id="GO:0005576">
    <property type="term" value="C:extracellular region"/>
    <property type="evidence" value="ECO:0007669"/>
    <property type="project" value="UniProtKB-SubCell"/>
</dbReference>
<dbReference type="InterPro" id="IPR000020">
    <property type="entry name" value="Anaphylatoxin/fibulin"/>
</dbReference>
<organism evidence="6 7">
    <name type="scientific">Romanomermis culicivorax</name>
    <name type="common">Nematode worm</name>
    <dbReference type="NCBI Taxonomy" id="13658"/>
    <lineage>
        <taxon>Eukaryota</taxon>
        <taxon>Metazoa</taxon>
        <taxon>Ecdysozoa</taxon>
        <taxon>Nematoda</taxon>
        <taxon>Enoplea</taxon>
        <taxon>Dorylaimia</taxon>
        <taxon>Mermithida</taxon>
        <taxon>Mermithoidea</taxon>
        <taxon>Mermithidae</taxon>
        <taxon>Romanomermis</taxon>
    </lineage>
</organism>
<evidence type="ECO:0000259" key="5">
    <source>
        <dbReference type="PROSITE" id="PS01177"/>
    </source>
</evidence>
<keyword evidence="6" id="KW-1185">Reference proteome</keyword>
<dbReference type="PROSITE" id="PS01177">
    <property type="entry name" value="ANAPHYLATOXIN_1"/>
    <property type="match status" value="1"/>
</dbReference>
<comment type="subcellular location">
    <subcellularLocation>
        <location evidence="1">Secreted</location>
    </subcellularLocation>
</comment>
<keyword evidence="4" id="KW-1133">Transmembrane helix</keyword>
<evidence type="ECO:0000313" key="7">
    <source>
        <dbReference type="WBParaSite" id="nRc.2.0.1.t26940-RA"/>
    </source>
</evidence>
<keyword evidence="2" id="KW-0964">Secreted</keyword>
<evidence type="ECO:0000256" key="1">
    <source>
        <dbReference type="ARBA" id="ARBA00004613"/>
    </source>
</evidence>
<proteinExistence type="predicted"/>
<feature type="domain" description="Anaphylatoxin-like" evidence="5">
    <location>
        <begin position="138"/>
        <end position="170"/>
    </location>
</feature>
<evidence type="ECO:0000256" key="3">
    <source>
        <dbReference type="ARBA" id="ARBA00023157"/>
    </source>
</evidence>
<keyword evidence="4" id="KW-0472">Membrane</keyword>
<dbReference type="WBParaSite" id="nRc.2.0.1.t26940-RA">
    <property type="protein sequence ID" value="nRc.2.0.1.t26940-RA"/>
    <property type="gene ID" value="nRc.2.0.1.g26940"/>
</dbReference>
<keyword evidence="4" id="KW-0812">Transmembrane</keyword>
<dbReference type="AlphaFoldDB" id="A0A915JL92"/>
<name>A0A915JL92_ROMCU</name>
<protein>
    <submittedName>
        <fullName evidence="7">Anaphylatoxin-like domain-containing protein</fullName>
    </submittedName>
</protein>
<evidence type="ECO:0000256" key="4">
    <source>
        <dbReference type="SAM" id="Phobius"/>
    </source>
</evidence>
<accession>A0A915JL92</accession>
<reference evidence="7" key="1">
    <citation type="submission" date="2022-11" db="UniProtKB">
        <authorList>
            <consortium name="WormBaseParasite"/>
        </authorList>
    </citation>
    <scope>IDENTIFICATION</scope>
</reference>
<feature type="transmembrane region" description="Helical" evidence="4">
    <location>
        <begin position="34"/>
        <end position="52"/>
    </location>
</feature>
<evidence type="ECO:0000313" key="6">
    <source>
        <dbReference type="Proteomes" id="UP000887565"/>
    </source>
</evidence>
<keyword evidence="3" id="KW-1015">Disulfide bond</keyword>
<dbReference type="Proteomes" id="UP000887565">
    <property type="component" value="Unplaced"/>
</dbReference>
<evidence type="ECO:0000256" key="2">
    <source>
        <dbReference type="ARBA" id="ARBA00022525"/>
    </source>
</evidence>
<sequence length="209" mass="23666">MFLFKEKSTIPKAWARKAYIHLQLQNYQFLKMRVLQYFLIFIFVFVISAYSFNEINRCCNDGSRTYAIQGSCPLDISTMARTVFGSSCSRAASVCCLKSLFEKHCTLGEEKAQTYSLCVAGHHAETYGAGYERKCCECCLLARQMIRDGRQCQPLSTFDILCKRSFENCCRQDDDHRSTSSIVVTHSFAPTGEIVLIIIMSSTLLGVMS</sequence>